<proteinExistence type="predicted"/>
<dbReference type="KEGG" id="ahu:A6A40_18975"/>
<evidence type="ECO:0000313" key="2">
    <source>
        <dbReference type="EMBL" id="AWB07156.1"/>
    </source>
</evidence>
<organism evidence="2 3">
    <name type="scientific">Azospirillum humicireducens</name>
    <dbReference type="NCBI Taxonomy" id="1226968"/>
    <lineage>
        <taxon>Bacteria</taxon>
        <taxon>Pseudomonadati</taxon>
        <taxon>Pseudomonadota</taxon>
        <taxon>Alphaproteobacteria</taxon>
        <taxon>Rhodospirillales</taxon>
        <taxon>Azospirillaceae</taxon>
        <taxon>Azospirillum</taxon>
    </lineage>
</organism>
<name>A0A2R4VRU7_9PROT</name>
<accession>A0A2R4VRU7</accession>
<gene>
    <name evidence="2" type="ORF">A6A40_18975</name>
</gene>
<evidence type="ECO:0000256" key="1">
    <source>
        <dbReference type="SAM" id="SignalP"/>
    </source>
</evidence>
<keyword evidence="2" id="KW-0614">Plasmid</keyword>
<protein>
    <recommendedName>
        <fullName evidence="4">Carboxypeptidase regulatory-like domain-containing protein</fullName>
    </recommendedName>
</protein>
<evidence type="ECO:0008006" key="4">
    <source>
        <dbReference type="Google" id="ProtNLM"/>
    </source>
</evidence>
<reference evidence="2 3" key="1">
    <citation type="submission" date="2018-04" db="EMBL/GenBank/DDBJ databases">
        <title>Complete genome sequence of the nitrogen-fixing bacterium Azospirillum humicireducens type strain SgZ-5.</title>
        <authorList>
            <person name="Yu Z."/>
        </authorList>
    </citation>
    <scope>NUCLEOTIDE SEQUENCE [LARGE SCALE GENOMIC DNA]</scope>
    <source>
        <strain evidence="2 3">SgZ-5</strain>
        <plasmid evidence="2 3">pYZ2</plasmid>
    </source>
</reference>
<keyword evidence="3" id="KW-1185">Reference proteome</keyword>
<sequence>MRFPHVSALAGLVTLCAAGMAEAHYPICECHMVEGDTVQCTGGFSDGSKAPGVVLDVIAYDEQVLVKGRLGPDSTLSFPRPAQDFYVLFDAGPGHTVEIEHTAIK</sequence>
<feature type="signal peptide" evidence="1">
    <location>
        <begin position="1"/>
        <end position="23"/>
    </location>
</feature>
<feature type="chain" id="PRO_5015335992" description="Carboxypeptidase regulatory-like domain-containing protein" evidence="1">
    <location>
        <begin position="24"/>
        <end position="105"/>
    </location>
</feature>
<dbReference type="AlphaFoldDB" id="A0A2R4VRU7"/>
<evidence type="ECO:0000313" key="3">
    <source>
        <dbReference type="Proteomes" id="UP000077405"/>
    </source>
</evidence>
<dbReference type="Proteomes" id="UP000077405">
    <property type="component" value="Plasmid pYZ2"/>
</dbReference>
<keyword evidence="1" id="KW-0732">Signal</keyword>
<dbReference type="EMBL" id="CP028903">
    <property type="protein sequence ID" value="AWB07156.1"/>
    <property type="molecule type" value="Genomic_DNA"/>
</dbReference>
<geneLocation type="plasmid" evidence="2 3">
    <name>pYZ2</name>
</geneLocation>
<dbReference type="RefSeq" id="WP_014247514.1">
    <property type="nucleotide sequence ID" value="NZ_CP028903.1"/>
</dbReference>
<dbReference type="OrthoDB" id="363007at2"/>